<feature type="compositionally biased region" description="Basic residues" evidence="5">
    <location>
        <begin position="823"/>
        <end position="843"/>
    </location>
</feature>
<feature type="compositionally biased region" description="Polar residues" evidence="5">
    <location>
        <begin position="773"/>
        <end position="794"/>
    </location>
</feature>
<dbReference type="AlphaFoldDB" id="A0A565AMC3"/>
<feature type="region of interest" description="Disordered" evidence="5">
    <location>
        <begin position="726"/>
        <end position="918"/>
    </location>
</feature>
<dbReference type="PANTHER" id="PTHR13859:SF25">
    <property type="entry name" value="ARGININE-GLUTAMIC ACID DIPEPTIDE REPEAT PROTEIN"/>
    <property type="match status" value="1"/>
</dbReference>
<dbReference type="Proteomes" id="UP000489600">
    <property type="component" value="Unassembled WGS sequence"/>
</dbReference>
<keyword evidence="2" id="KW-0805">Transcription regulation</keyword>
<feature type="region of interest" description="Disordered" evidence="5">
    <location>
        <begin position="1"/>
        <end position="20"/>
    </location>
</feature>
<sequence>MDEEHNLMEEKAVMEEDSSDVEFACGDPQVEPRVGDEFQVDIPPMMSASKRAVFLSTPLALDDSLYSFLVGLPVQVMWVDKHKKEQGNGDDNVDMNQSLRSIRAKRSRCSAKIRGKSEENSESKKQRLNLEAVPAIPSSCWDDFEVASFVLGLYTFGKNFIQVKKFMENKGIGEIVLFYYGKFYNSAKYHSWSDSRKKRNRKCVHGRKLYSGWRQQQLLSRLIPSIPDESQKKMLVNVSKSFAEGSITLEKYIRAVKDLVGLRLLVDAVAIGKEKEDLTVVTSVPMKTKPWFTVSPKPSSVPGLGYTSLTPVDIIDKLTGSSRLSKARRNDIFWEAVWPRLLARGWHSEQAKDRSYFTSKDNIVFIVPGVKKFSRGKLVKGEHYFDSVSDILTKVASEPELLEFETGGEVRGAASNKLVVAENSSDQSDEESSLSDSQKHRYLKSPCSNRGPLQMKFTVVDTSLAAGGRKLCDLRNLSAESLASEPKTCLGDENSSVLKNSLDNQNVEKSQMMPLDTKNQVDDPMRFTIIDTSLDHREKSSGLRRWRHLPGNDTDRGYVGFDSTVKEEEILEKVKDPSKRHRSTRRAEKNYHSVNSTPSLKRRRLSACIRREKSCSRESPVFDYLPGDDTEKKVCPELDHLSLCAVQHQKSTREEVNEDKERDETVLLVDYVNLKSDQSKKAGTRPSSSLVEIQETSEVEPNGLNSISGVDNNCSPEEIRTVLEPILSDQEPNGFCSASDSDKKPASNDLKQEQAVELPSISGSNINSPPSNDLGTTQELGSSEQQQHDQQINTDGPRRQSTRKRPLTTRALEALESGFLTTKRMKSTIKPRKRESSSKKKQSAKPCSRAQLLSGNGSGDLDQRGEDRSNFAKKARTRKPLDQVEDSKPSFLLNEATTESKALDPVQDSKPVPTEYPKLPPIVLKLSFKRARGASET</sequence>
<evidence type="ECO:0000256" key="2">
    <source>
        <dbReference type="ARBA" id="ARBA00023015"/>
    </source>
</evidence>
<feature type="compositionally biased region" description="Basic and acidic residues" evidence="5">
    <location>
        <begin position="115"/>
        <end position="125"/>
    </location>
</feature>
<dbReference type="SUPFAM" id="SSF46689">
    <property type="entry name" value="Homeodomain-like"/>
    <property type="match status" value="1"/>
</dbReference>
<feature type="compositionally biased region" description="Polar residues" evidence="5">
    <location>
        <begin position="703"/>
        <end position="714"/>
    </location>
</feature>
<organism evidence="8 9">
    <name type="scientific">Arabis nemorensis</name>
    <dbReference type="NCBI Taxonomy" id="586526"/>
    <lineage>
        <taxon>Eukaryota</taxon>
        <taxon>Viridiplantae</taxon>
        <taxon>Streptophyta</taxon>
        <taxon>Embryophyta</taxon>
        <taxon>Tracheophyta</taxon>
        <taxon>Spermatophyta</taxon>
        <taxon>Magnoliopsida</taxon>
        <taxon>eudicotyledons</taxon>
        <taxon>Gunneridae</taxon>
        <taxon>Pentapetalae</taxon>
        <taxon>rosids</taxon>
        <taxon>malvids</taxon>
        <taxon>Brassicales</taxon>
        <taxon>Brassicaceae</taxon>
        <taxon>Arabideae</taxon>
        <taxon>Arabis</taxon>
    </lineage>
</organism>
<feature type="compositionally biased region" description="Polar residues" evidence="5">
    <location>
        <begin position="685"/>
        <end position="696"/>
    </location>
</feature>
<feature type="region of interest" description="Disordered" evidence="5">
    <location>
        <begin position="677"/>
        <end position="714"/>
    </location>
</feature>
<feature type="compositionally biased region" description="Basic and acidic residues" evidence="5">
    <location>
        <begin position="879"/>
        <end position="888"/>
    </location>
</feature>
<reference evidence="8" key="1">
    <citation type="submission" date="2019-07" db="EMBL/GenBank/DDBJ databases">
        <authorList>
            <person name="Dittberner H."/>
        </authorList>
    </citation>
    <scope>NUCLEOTIDE SEQUENCE [LARGE SCALE GENOMIC DNA]</scope>
</reference>
<accession>A0A565AMC3</accession>
<keyword evidence="3" id="KW-0804">Transcription</keyword>
<feature type="region of interest" description="Disordered" evidence="5">
    <location>
        <begin position="420"/>
        <end position="446"/>
    </location>
</feature>
<evidence type="ECO:0000313" key="8">
    <source>
        <dbReference type="EMBL" id="VVA90570.1"/>
    </source>
</evidence>
<protein>
    <recommendedName>
        <fullName evidence="10">SANT domain-containing protein</fullName>
    </recommendedName>
</protein>
<dbReference type="InterPro" id="IPR056067">
    <property type="entry name" value="DUF7650"/>
</dbReference>
<dbReference type="InterPro" id="IPR057712">
    <property type="entry name" value="DUF7952"/>
</dbReference>
<dbReference type="Gene3D" id="1.10.10.60">
    <property type="entry name" value="Homeodomain-like"/>
    <property type="match status" value="1"/>
</dbReference>
<feature type="compositionally biased region" description="Basic and acidic residues" evidence="5">
    <location>
        <begin position="1"/>
        <end position="14"/>
    </location>
</feature>
<evidence type="ECO:0008006" key="10">
    <source>
        <dbReference type="Google" id="ProtNLM"/>
    </source>
</evidence>
<feature type="region of interest" description="Disordered" evidence="5">
    <location>
        <begin position="577"/>
        <end position="597"/>
    </location>
</feature>
<comment type="subcellular location">
    <subcellularLocation>
        <location evidence="1">Nucleus</location>
    </subcellularLocation>
</comment>
<dbReference type="OrthoDB" id="6147534at2759"/>
<keyword evidence="4" id="KW-0539">Nucleus</keyword>
<evidence type="ECO:0000256" key="3">
    <source>
        <dbReference type="ARBA" id="ARBA00023163"/>
    </source>
</evidence>
<comment type="caution">
    <text evidence="8">The sequence shown here is derived from an EMBL/GenBank/DDBJ whole genome shotgun (WGS) entry which is preliminary data.</text>
</comment>
<evidence type="ECO:0000259" key="6">
    <source>
        <dbReference type="Pfam" id="PF24662"/>
    </source>
</evidence>
<name>A0A565AMC3_9BRAS</name>
<dbReference type="Pfam" id="PF24662">
    <property type="entry name" value="DUF7650"/>
    <property type="match status" value="1"/>
</dbReference>
<evidence type="ECO:0000259" key="7">
    <source>
        <dbReference type="Pfam" id="PF25826"/>
    </source>
</evidence>
<feature type="region of interest" description="Disordered" evidence="5">
    <location>
        <begin position="103"/>
        <end position="127"/>
    </location>
</feature>
<dbReference type="PANTHER" id="PTHR13859">
    <property type="entry name" value="ATROPHIN-RELATED"/>
    <property type="match status" value="1"/>
</dbReference>
<feature type="compositionally biased region" description="Basic and acidic residues" evidence="5">
    <location>
        <begin position="861"/>
        <end position="870"/>
    </location>
</feature>
<feature type="compositionally biased region" description="Basic residues" evidence="5">
    <location>
        <begin position="103"/>
        <end position="114"/>
    </location>
</feature>
<keyword evidence="9" id="KW-1185">Reference proteome</keyword>
<dbReference type="GO" id="GO:0003714">
    <property type="term" value="F:transcription corepressor activity"/>
    <property type="evidence" value="ECO:0007669"/>
    <property type="project" value="TreeGrafter"/>
</dbReference>
<dbReference type="FunFam" id="1.10.10.60:FF:000374">
    <property type="entry name" value="Arginine-glutamic acid dipeptide repeat protein"/>
    <property type="match status" value="1"/>
</dbReference>
<dbReference type="EMBL" id="CABITT030000001">
    <property type="protein sequence ID" value="VVA90570.1"/>
    <property type="molecule type" value="Genomic_DNA"/>
</dbReference>
<evidence type="ECO:0000256" key="1">
    <source>
        <dbReference type="ARBA" id="ARBA00004123"/>
    </source>
</evidence>
<evidence type="ECO:0000313" key="9">
    <source>
        <dbReference type="Proteomes" id="UP000489600"/>
    </source>
</evidence>
<evidence type="ECO:0000256" key="5">
    <source>
        <dbReference type="SAM" id="MobiDB-lite"/>
    </source>
</evidence>
<feature type="compositionally biased region" description="Basic and acidic residues" evidence="5">
    <location>
        <begin position="740"/>
        <end position="754"/>
    </location>
</feature>
<dbReference type="InterPro" id="IPR009057">
    <property type="entry name" value="Homeodomain-like_sf"/>
</dbReference>
<feature type="compositionally biased region" description="Low complexity" evidence="5">
    <location>
        <begin position="759"/>
        <end position="772"/>
    </location>
</feature>
<evidence type="ECO:0000256" key="4">
    <source>
        <dbReference type="ARBA" id="ARBA00023242"/>
    </source>
</evidence>
<feature type="domain" description="DUF7650" evidence="6">
    <location>
        <begin position="313"/>
        <end position="399"/>
    </location>
</feature>
<proteinExistence type="predicted"/>
<dbReference type="GO" id="GO:0005634">
    <property type="term" value="C:nucleus"/>
    <property type="evidence" value="ECO:0007669"/>
    <property type="project" value="UniProtKB-SubCell"/>
</dbReference>
<gene>
    <name evidence="8" type="ORF">ANE_LOCUS1015</name>
</gene>
<feature type="domain" description="DUF7952" evidence="7">
    <location>
        <begin position="141"/>
        <end position="272"/>
    </location>
</feature>
<dbReference type="Pfam" id="PF25826">
    <property type="entry name" value="DUF7952"/>
    <property type="match status" value="1"/>
</dbReference>